<dbReference type="OrthoDB" id="9814936at2"/>
<reference evidence="7 8" key="1">
    <citation type="submission" date="2016-11" db="EMBL/GenBank/DDBJ databases">
        <authorList>
            <person name="Jaros S."/>
            <person name="Januszkiewicz K."/>
            <person name="Wedrychowicz H."/>
        </authorList>
    </citation>
    <scope>NUCLEOTIDE SEQUENCE [LARGE SCALE GENOMIC DNA]</scope>
    <source>
        <strain evidence="7 8">DSM 2631</strain>
    </source>
</reference>
<dbReference type="InterPro" id="IPR051233">
    <property type="entry name" value="Desulfoferrodoxin_SOR"/>
</dbReference>
<keyword evidence="5" id="KW-0408">Iron</keyword>
<dbReference type="GO" id="GO:0050605">
    <property type="term" value="F:superoxide reductase activity"/>
    <property type="evidence" value="ECO:0007669"/>
    <property type="project" value="UniProtKB-EC"/>
</dbReference>
<keyword evidence="4" id="KW-0249">Electron transport</keyword>
<evidence type="ECO:0000256" key="5">
    <source>
        <dbReference type="ARBA" id="ARBA00023004"/>
    </source>
</evidence>
<dbReference type="AlphaFoldDB" id="A0A1M4XKV2"/>
<keyword evidence="2" id="KW-0813">Transport</keyword>
<accession>A0A1M4XKV2</accession>
<organism evidence="7 8">
    <name type="scientific">Clostridium fallax</name>
    <dbReference type="NCBI Taxonomy" id="1533"/>
    <lineage>
        <taxon>Bacteria</taxon>
        <taxon>Bacillati</taxon>
        <taxon>Bacillota</taxon>
        <taxon>Clostridia</taxon>
        <taxon>Eubacteriales</taxon>
        <taxon>Clostridiaceae</taxon>
        <taxon>Clostridium</taxon>
    </lineage>
</organism>
<dbReference type="Gene3D" id="2.60.40.730">
    <property type="entry name" value="SOR catalytic domain"/>
    <property type="match status" value="1"/>
</dbReference>
<gene>
    <name evidence="7" type="ORF">SAMN05443638_11918</name>
</gene>
<sequence>MHELKFYVCKHCGNMVLFIKNSGVPIVCCGENMVELVADSTDASIEKHVPDIKIEDGVIHVQIGSTPHPMIEEHYIVWIYLQTEKGGQLKYLNPNKEPKTSFTVVDDKPLAVYAYCNIHGLWKADIK</sequence>
<evidence type="ECO:0000313" key="7">
    <source>
        <dbReference type="EMBL" id="SHE94237.1"/>
    </source>
</evidence>
<evidence type="ECO:0000256" key="1">
    <source>
        <dbReference type="ARBA" id="ARBA00005941"/>
    </source>
</evidence>
<keyword evidence="8" id="KW-1185">Reference proteome</keyword>
<dbReference type="PANTHER" id="PTHR36541:SF1">
    <property type="entry name" value="SUPEROXIDE REDUCTASE-RELATED"/>
    <property type="match status" value="1"/>
</dbReference>
<evidence type="ECO:0000259" key="6">
    <source>
        <dbReference type="Pfam" id="PF01880"/>
    </source>
</evidence>
<evidence type="ECO:0000313" key="8">
    <source>
        <dbReference type="Proteomes" id="UP000184035"/>
    </source>
</evidence>
<dbReference type="Proteomes" id="UP000184035">
    <property type="component" value="Unassembled WGS sequence"/>
</dbReference>
<dbReference type="STRING" id="1533.SAMN05443638_11918"/>
<dbReference type="RefSeq" id="WP_072896686.1">
    <property type="nucleotide sequence ID" value="NZ_FQVM01000019.1"/>
</dbReference>
<protein>
    <submittedName>
        <fullName evidence="7">Superoxide reductase</fullName>
    </submittedName>
</protein>
<feature type="domain" description="Desulfoferrodoxin ferrous iron-binding" evidence="6">
    <location>
        <begin position="41"/>
        <end position="124"/>
    </location>
</feature>
<dbReference type="InterPro" id="IPR002742">
    <property type="entry name" value="Desulfoferrodoxin_Fe-bd_dom"/>
</dbReference>
<dbReference type="SUPFAM" id="SSF49367">
    <property type="entry name" value="Superoxide reductase-like"/>
    <property type="match status" value="1"/>
</dbReference>
<dbReference type="GO" id="GO:0005506">
    <property type="term" value="F:iron ion binding"/>
    <property type="evidence" value="ECO:0007669"/>
    <property type="project" value="InterPro"/>
</dbReference>
<proteinExistence type="inferred from homology"/>
<dbReference type="SUPFAM" id="SSF57802">
    <property type="entry name" value="Rubredoxin-like"/>
    <property type="match status" value="1"/>
</dbReference>
<dbReference type="NCBIfam" id="TIGR00332">
    <property type="entry name" value="neela_ferrous"/>
    <property type="match status" value="1"/>
</dbReference>
<dbReference type="Pfam" id="PF01880">
    <property type="entry name" value="Desulfoferrodox"/>
    <property type="match status" value="1"/>
</dbReference>
<dbReference type="EMBL" id="FQVM01000019">
    <property type="protein sequence ID" value="SHE94237.1"/>
    <property type="molecule type" value="Genomic_DNA"/>
</dbReference>
<comment type="similarity">
    <text evidence="1">Belongs to the desulfoferrodoxin family.</text>
</comment>
<dbReference type="PANTHER" id="PTHR36541">
    <property type="entry name" value="SUPEROXIDE REDUCTASE-RELATED"/>
    <property type="match status" value="1"/>
</dbReference>
<dbReference type="InterPro" id="IPR036073">
    <property type="entry name" value="Desulfoferrodoxin_Fe-bd_dom_sf"/>
</dbReference>
<name>A0A1M4XKV2_9CLOT</name>
<evidence type="ECO:0000256" key="4">
    <source>
        <dbReference type="ARBA" id="ARBA00022982"/>
    </source>
</evidence>
<evidence type="ECO:0000256" key="2">
    <source>
        <dbReference type="ARBA" id="ARBA00022448"/>
    </source>
</evidence>
<keyword evidence="3" id="KW-0479">Metal-binding</keyword>
<evidence type="ECO:0000256" key="3">
    <source>
        <dbReference type="ARBA" id="ARBA00022723"/>
    </source>
</evidence>